<evidence type="ECO:0000259" key="32">
    <source>
        <dbReference type="PROSITE" id="PS50835"/>
    </source>
</evidence>
<evidence type="ECO:0000256" key="1">
    <source>
        <dbReference type="ARBA" id="ARBA00004479"/>
    </source>
</evidence>
<dbReference type="GO" id="GO:0046872">
    <property type="term" value="F:metal ion binding"/>
    <property type="evidence" value="ECO:0007669"/>
    <property type="project" value="UniProtKB-KW"/>
</dbReference>
<evidence type="ECO:0000256" key="18">
    <source>
        <dbReference type="ARBA" id="ARBA00023170"/>
    </source>
</evidence>
<dbReference type="SMART" id="SM00130">
    <property type="entry name" value="KR"/>
    <property type="match status" value="1"/>
</dbReference>
<dbReference type="InterPro" id="IPR007110">
    <property type="entry name" value="Ig-like_dom"/>
</dbReference>
<sequence length="941" mass="104315">MEDSSNVRPYIRLTANLRNLTREAGQSIRLKCEAAGSPPPLVFTWLKNHAPLEKNKRIKLKNREYWSRLSITQLDVLDSGYYQCVIHNSAGSVNTTSVIRVTQPGHRGQSKLSNMPSMDGDELDADSLTHDRFPSVSGQADDWDGTESVDSDPGDMWLESVRLRKGDCIEYKGQACKQYLGGQYVMITTTDREEMLDIDRNLRAAMMFIESSPEISADCKRHSHAVACYHKYHVCDRPLTSASTVSICKLDCDRLTNEICPKELALAAQHDLVGDGPKMLLPSCDSLDEAADRCIPVLEPISKSSSNPNEQQRGHMTHWCYVGSGKTYQGAVSKTQTGKTCLPWTQSKSRYSPEHFPELKKAKNYCRNPESHKSRPWCYAAPNGQEEYCDVTACPEGMYPHLRVQEASANDRPIKADETTFSEGVVTAVGKFWQDLPSQWQYAAMGGAGVFSVLILLLICMCCCRRRGKKPSASTKKSGQTSLNGSLINSATNGGAYYRKLNGSSTANQSNAAFELSSLLPPPPGHSPPPPIDQDLPPEIPFDRLEFVELLGEGQFGKVMKGNLRGYGISEDSEPLQVAIKTLKEDSLPRHRADFAKEVRYTARLRHPNVVELIGVCSVNGEPTAAIFEYMIHGDLHEFLRLRAPPPNVYANEMSGDKERIAADHDDFLHIATQISAGMEYLAGMGYVHRDVASRNILVTDRRVIKIADFGLMRDCYEKDYYQMQHRTMMPVRWMPPEALVYGKFSEASDVWAFGVTVWEIYSYGRQPHEGYDNQQVIELIRSRNLLECPGNCPPRMYSLMVECWHENPTRRPRFTELHGRLQTWSVMSSPAQSSAMSGPYHPARPSSAHSGGGSSTAQQGRASRQSSAHSASLVGASNGGRGAAGGYVPSPAPMQTVLSLNGVHPYHNGRSPAGGKSRGSDGSPLMRRPVYHYSEDGESD</sequence>
<evidence type="ECO:0000256" key="3">
    <source>
        <dbReference type="ARBA" id="ARBA00022553"/>
    </source>
</evidence>
<dbReference type="PROSITE" id="PS00109">
    <property type="entry name" value="PROTEIN_KINASE_TYR"/>
    <property type="match status" value="1"/>
</dbReference>
<dbReference type="Gene3D" id="2.40.20.10">
    <property type="entry name" value="Plasminogen Kringle 4"/>
    <property type="match status" value="1"/>
</dbReference>
<dbReference type="Pfam" id="PF07714">
    <property type="entry name" value="PK_Tyr_Ser-Thr"/>
    <property type="match status" value="1"/>
</dbReference>
<dbReference type="GO" id="GO:0007155">
    <property type="term" value="P:cell adhesion"/>
    <property type="evidence" value="ECO:0007669"/>
    <property type="project" value="UniProtKB-KW"/>
</dbReference>
<dbReference type="InterPro" id="IPR008266">
    <property type="entry name" value="Tyr_kinase_AS"/>
</dbReference>
<feature type="binding site" evidence="25">
    <location>
        <position position="709"/>
    </location>
    <ligand>
        <name>Mg(2+)</name>
        <dbReference type="ChEBI" id="CHEBI:18420"/>
    </ligand>
</feature>
<dbReference type="FunFam" id="1.10.510.10:FF:000554">
    <property type="entry name" value="Predicted protein"/>
    <property type="match status" value="1"/>
</dbReference>
<feature type="binding site" evidence="24 27">
    <location>
        <position position="581"/>
    </location>
    <ligand>
        <name>ATP</name>
        <dbReference type="ChEBI" id="CHEBI:30616"/>
    </ligand>
</feature>
<dbReference type="EC" id="2.7.10.1" evidence="2"/>
<keyword evidence="5" id="KW-0808">Transferase</keyword>
<evidence type="ECO:0000259" key="31">
    <source>
        <dbReference type="PROSITE" id="PS50070"/>
    </source>
</evidence>
<evidence type="ECO:0000256" key="20">
    <source>
        <dbReference type="ARBA" id="ARBA00023319"/>
    </source>
</evidence>
<feature type="region of interest" description="Disordered" evidence="28">
    <location>
        <begin position="829"/>
        <end position="941"/>
    </location>
</feature>
<dbReference type="PANTHER" id="PTHR24416">
    <property type="entry name" value="TYROSINE-PROTEIN KINASE RECEPTOR"/>
    <property type="match status" value="1"/>
</dbReference>
<dbReference type="InterPro" id="IPR041775">
    <property type="entry name" value="Ror-like_CRD"/>
</dbReference>
<evidence type="ECO:0000256" key="10">
    <source>
        <dbReference type="ARBA" id="ARBA00022777"/>
    </source>
</evidence>
<accession>A0A914UTJ7</accession>
<keyword evidence="10" id="KW-0418">Kinase</keyword>
<dbReference type="InterPro" id="IPR013783">
    <property type="entry name" value="Ig-like_fold"/>
</dbReference>
<dbReference type="Pfam" id="PF00051">
    <property type="entry name" value="Kringle"/>
    <property type="match status" value="1"/>
</dbReference>
<dbReference type="CDD" id="cd00108">
    <property type="entry name" value="KR"/>
    <property type="match status" value="1"/>
</dbReference>
<keyword evidence="4 26" id="KW-0420">Kringle</keyword>
<evidence type="ECO:0000256" key="28">
    <source>
        <dbReference type="SAM" id="MobiDB-lite"/>
    </source>
</evidence>
<feature type="domain" description="Kringle" evidence="31">
    <location>
        <begin position="319"/>
        <end position="394"/>
    </location>
</feature>
<evidence type="ECO:0000256" key="21">
    <source>
        <dbReference type="ARBA" id="ARBA00034103"/>
    </source>
</evidence>
<evidence type="ECO:0000259" key="29">
    <source>
        <dbReference type="PROSITE" id="PS50011"/>
    </source>
</evidence>
<dbReference type="SUPFAM" id="SSF56112">
    <property type="entry name" value="Protein kinase-like (PK-like)"/>
    <property type="match status" value="1"/>
</dbReference>
<dbReference type="GO" id="GO:0005524">
    <property type="term" value="F:ATP binding"/>
    <property type="evidence" value="ECO:0007669"/>
    <property type="project" value="UniProtKB-UniRule"/>
</dbReference>
<keyword evidence="33" id="KW-1185">Reference proteome</keyword>
<dbReference type="InterPro" id="IPR038178">
    <property type="entry name" value="Kringle_sf"/>
</dbReference>
<dbReference type="SUPFAM" id="SSF48726">
    <property type="entry name" value="Immunoglobulin"/>
    <property type="match status" value="1"/>
</dbReference>
<dbReference type="InterPro" id="IPR050122">
    <property type="entry name" value="RTK"/>
</dbReference>
<evidence type="ECO:0000256" key="27">
    <source>
        <dbReference type="PROSITE-ProRule" id="PRU10141"/>
    </source>
</evidence>
<dbReference type="SMART" id="SM00408">
    <property type="entry name" value="IGc2"/>
    <property type="match status" value="1"/>
</dbReference>
<dbReference type="Gene3D" id="1.10.510.10">
    <property type="entry name" value="Transferase(Phosphotransferase) domain 1"/>
    <property type="match status" value="1"/>
</dbReference>
<dbReference type="PROSITE" id="PS50011">
    <property type="entry name" value="PROTEIN_KINASE_DOM"/>
    <property type="match status" value="1"/>
</dbReference>
<dbReference type="GO" id="GO:0045202">
    <property type="term" value="C:synapse"/>
    <property type="evidence" value="ECO:0007669"/>
    <property type="project" value="UniProtKB-SubCell"/>
</dbReference>
<keyword evidence="6" id="KW-0812">Transmembrane</keyword>
<feature type="binding site" evidence="24">
    <location>
        <begin position="629"/>
        <end position="635"/>
    </location>
    <ligand>
        <name>ATP</name>
        <dbReference type="ChEBI" id="CHEBI:30616"/>
    </ligand>
</feature>
<keyword evidence="19" id="KW-0325">Glycoprotein</keyword>
<feature type="disulfide bond" evidence="26">
    <location>
        <begin position="366"/>
        <end position="389"/>
    </location>
</feature>
<feature type="region of interest" description="Disordered" evidence="28">
    <location>
        <begin position="103"/>
        <end position="122"/>
    </location>
</feature>
<dbReference type="PROSITE" id="PS00107">
    <property type="entry name" value="PROTEIN_KINASE_ATP"/>
    <property type="match status" value="1"/>
</dbReference>
<evidence type="ECO:0000256" key="26">
    <source>
        <dbReference type="PROSITE-ProRule" id="PRU00121"/>
    </source>
</evidence>
<feature type="binding site" evidence="24">
    <location>
        <position position="695"/>
    </location>
    <ligand>
        <name>ATP</name>
        <dbReference type="ChEBI" id="CHEBI:30616"/>
    </ligand>
</feature>
<dbReference type="PROSITE" id="PS50070">
    <property type="entry name" value="KRINGLE_2"/>
    <property type="match status" value="1"/>
</dbReference>
<dbReference type="GO" id="GO:0007169">
    <property type="term" value="P:cell surface receptor protein tyrosine kinase signaling pathway"/>
    <property type="evidence" value="ECO:0007669"/>
    <property type="project" value="TreeGrafter"/>
</dbReference>
<dbReference type="WBParaSite" id="PSAMB.scaffold1225size34123.g11739.t1">
    <property type="protein sequence ID" value="PSAMB.scaffold1225size34123.g11739.t1"/>
    <property type="gene ID" value="PSAMB.scaffold1225size34123.g11739"/>
</dbReference>
<feature type="active site" description="Proton acceptor" evidence="23">
    <location>
        <position position="691"/>
    </location>
</feature>
<comment type="caution">
    <text evidence="26">Lacks conserved residue(s) required for the propagation of feature annotation.</text>
</comment>
<dbReference type="Proteomes" id="UP000887566">
    <property type="component" value="Unplaced"/>
</dbReference>
<dbReference type="PRINTS" id="PR00018">
    <property type="entry name" value="KRINGLE"/>
</dbReference>
<keyword evidence="17 26" id="KW-1015">Disulfide bond</keyword>
<evidence type="ECO:0000256" key="11">
    <source>
        <dbReference type="ARBA" id="ARBA00022840"/>
    </source>
</evidence>
<dbReference type="FunFam" id="2.60.40.10:FF:000017">
    <property type="entry name" value="Down syndrome cell adhesion molecule b"/>
    <property type="match status" value="1"/>
</dbReference>
<feature type="compositionally biased region" description="Pro residues" evidence="28">
    <location>
        <begin position="520"/>
        <end position="532"/>
    </location>
</feature>
<dbReference type="InterPro" id="IPR003598">
    <property type="entry name" value="Ig_sub2"/>
</dbReference>
<evidence type="ECO:0000256" key="14">
    <source>
        <dbReference type="ARBA" id="ARBA00023018"/>
    </source>
</evidence>
<dbReference type="PRINTS" id="PR00109">
    <property type="entry name" value="TYRKINASE"/>
</dbReference>
<organism evidence="33 34">
    <name type="scientific">Plectus sambesii</name>
    <dbReference type="NCBI Taxonomy" id="2011161"/>
    <lineage>
        <taxon>Eukaryota</taxon>
        <taxon>Metazoa</taxon>
        <taxon>Ecdysozoa</taxon>
        <taxon>Nematoda</taxon>
        <taxon>Chromadorea</taxon>
        <taxon>Plectida</taxon>
        <taxon>Plectina</taxon>
        <taxon>Plectoidea</taxon>
        <taxon>Plectidae</taxon>
        <taxon>Plectus</taxon>
    </lineage>
</organism>
<evidence type="ECO:0000256" key="6">
    <source>
        <dbReference type="ARBA" id="ARBA00022692"/>
    </source>
</evidence>
<dbReference type="GO" id="GO:0005886">
    <property type="term" value="C:plasma membrane"/>
    <property type="evidence" value="ECO:0007669"/>
    <property type="project" value="TreeGrafter"/>
</dbReference>
<dbReference type="Pfam" id="PF07679">
    <property type="entry name" value="I-set"/>
    <property type="match status" value="1"/>
</dbReference>
<keyword evidence="16" id="KW-0829">Tyrosine-protein kinase</keyword>
<feature type="domain" description="FZ" evidence="30">
    <location>
        <begin position="163"/>
        <end position="297"/>
    </location>
</feature>
<dbReference type="InterPro" id="IPR017441">
    <property type="entry name" value="Protein_kinase_ATP_BS"/>
</dbReference>
<keyword evidence="13" id="KW-1133">Transmembrane helix</keyword>
<keyword evidence="3" id="KW-0597">Phosphoprotein</keyword>
<proteinExistence type="predicted"/>
<dbReference type="SUPFAM" id="SSF57440">
    <property type="entry name" value="Kringle-like"/>
    <property type="match status" value="1"/>
</dbReference>
<evidence type="ECO:0000313" key="33">
    <source>
        <dbReference type="Proteomes" id="UP000887566"/>
    </source>
</evidence>
<dbReference type="InterPro" id="IPR036179">
    <property type="entry name" value="Ig-like_dom_sf"/>
</dbReference>
<evidence type="ECO:0000256" key="22">
    <source>
        <dbReference type="ARBA" id="ARBA00051243"/>
    </source>
</evidence>
<feature type="region of interest" description="Disordered" evidence="28">
    <location>
        <begin position="516"/>
        <end position="536"/>
    </location>
</feature>
<dbReference type="InterPro" id="IPR020067">
    <property type="entry name" value="Frizzled_dom"/>
</dbReference>
<keyword evidence="25" id="KW-0479">Metal-binding</keyword>
<dbReference type="InterPro" id="IPR000719">
    <property type="entry name" value="Prot_kinase_dom"/>
</dbReference>
<evidence type="ECO:0000313" key="34">
    <source>
        <dbReference type="WBParaSite" id="PSAMB.scaffold1225size34123.g11739.t1"/>
    </source>
</evidence>
<evidence type="ECO:0000256" key="16">
    <source>
        <dbReference type="ARBA" id="ARBA00023137"/>
    </source>
</evidence>
<keyword evidence="9 24" id="KW-0547">Nucleotide-binding</keyword>
<feature type="domain" description="Ig-like" evidence="32">
    <location>
        <begin position="9"/>
        <end position="100"/>
    </location>
</feature>
<evidence type="ECO:0000256" key="17">
    <source>
        <dbReference type="ARBA" id="ARBA00023157"/>
    </source>
</evidence>
<dbReference type="GO" id="GO:0009653">
    <property type="term" value="P:anatomical structure morphogenesis"/>
    <property type="evidence" value="ECO:0007669"/>
    <property type="project" value="UniProtKB-ARBA"/>
</dbReference>
<evidence type="ECO:0000256" key="25">
    <source>
        <dbReference type="PIRSR" id="PIRSR000615-3"/>
    </source>
</evidence>
<evidence type="ECO:0000256" key="7">
    <source>
        <dbReference type="ARBA" id="ARBA00022729"/>
    </source>
</evidence>
<dbReference type="GO" id="GO:0004714">
    <property type="term" value="F:transmembrane receptor protein tyrosine kinase activity"/>
    <property type="evidence" value="ECO:0007669"/>
    <property type="project" value="UniProtKB-EC"/>
</dbReference>
<dbReference type="PROSITE" id="PS00021">
    <property type="entry name" value="KRINGLE_1"/>
    <property type="match status" value="1"/>
</dbReference>
<keyword evidence="8" id="KW-0677">Repeat</keyword>
<dbReference type="PANTHER" id="PTHR24416:SF611">
    <property type="entry name" value="TYROSINE-PROTEIN KINASE TRANSMEMBRANE RECEPTOR ROR"/>
    <property type="match status" value="1"/>
</dbReference>
<evidence type="ECO:0000256" key="24">
    <source>
        <dbReference type="PIRSR" id="PIRSR000615-2"/>
    </source>
</evidence>
<evidence type="ECO:0000256" key="23">
    <source>
        <dbReference type="PIRSR" id="PIRSR000615-1"/>
    </source>
</evidence>
<feature type="binding site" evidence="25">
    <location>
        <position position="696"/>
    </location>
    <ligand>
        <name>Mg(2+)</name>
        <dbReference type="ChEBI" id="CHEBI:18420"/>
    </ligand>
</feature>
<dbReference type="InterPro" id="IPR001245">
    <property type="entry name" value="Ser-Thr/Tyr_kinase_cat_dom"/>
</dbReference>
<dbReference type="PROSITE" id="PS50835">
    <property type="entry name" value="IG_LIKE"/>
    <property type="match status" value="1"/>
</dbReference>
<dbReference type="InterPro" id="IPR020635">
    <property type="entry name" value="Tyr_kinase_cat_dom"/>
</dbReference>
<evidence type="ECO:0000256" key="12">
    <source>
        <dbReference type="ARBA" id="ARBA00022889"/>
    </source>
</evidence>
<dbReference type="CDD" id="cd07459">
    <property type="entry name" value="CRD_TK_ROR_like"/>
    <property type="match status" value="1"/>
</dbReference>
<feature type="binding site" evidence="24">
    <location>
        <begin position="552"/>
        <end position="559"/>
    </location>
    <ligand>
        <name>ATP</name>
        <dbReference type="ChEBI" id="CHEBI:30616"/>
    </ligand>
</feature>
<dbReference type="InterPro" id="IPR003599">
    <property type="entry name" value="Ig_sub"/>
</dbReference>
<dbReference type="SMART" id="SM00219">
    <property type="entry name" value="TyrKc"/>
    <property type="match status" value="1"/>
</dbReference>
<dbReference type="InterPro" id="IPR011009">
    <property type="entry name" value="Kinase-like_dom_sf"/>
</dbReference>
<dbReference type="AlphaFoldDB" id="A0A914UTJ7"/>
<name>A0A914UTJ7_9BILA</name>
<protein>
    <recommendedName>
        <fullName evidence="2">receptor protein-tyrosine kinase</fullName>
        <ecNumber evidence="2">2.7.10.1</ecNumber>
    </recommendedName>
</protein>
<evidence type="ECO:0000256" key="19">
    <source>
        <dbReference type="ARBA" id="ARBA00023180"/>
    </source>
</evidence>
<dbReference type="InterPro" id="IPR013806">
    <property type="entry name" value="Kringle-like"/>
</dbReference>
<evidence type="ECO:0000256" key="2">
    <source>
        <dbReference type="ARBA" id="ARBA00011902"/>
    </source>
</evidence>
<dbReference type="InterPro" id="IPR000001">
    <property type="entry name" value="Kringle"/>
</dbReference>
<comment type="subcellular location">
    <subcellularLocation>
        <location evidence="1">Membrane</location>
        <topology evidence="1">Single-pass type I membrane protein</topology>
    </subcellularLocation>
    <subcellularLocation>
        <location evidence="21">Synapse</location>
    </subcellularLocation>
</comment>
<dbReference type="SMART" id="SM00409">
    <property type="entry name" value="IG"/>
    <property type="match status" value="1"/>
</dbReference>
<evidence type="ECO:0000256" key="13">
    <source>
        <dbReference type="ARBA" id="ARBA00022989"/>
    </source>
</evidence>
<feature type="domain" description="Protein kinase" evidence="29">
    <location>
        <begin position="545"/>
        <end position="822"/>
    </location>
</feature>
<keyword evidence="14" id="KW-0770">Synapse</keyword>
<keyword evidence="18" id="KW-0675">Receptor</keyword>
<dbReference type="PIRSF" id="PIRSF000615">
    <property type="entry name" value="TyrPK_CSF1-R"/>
    <property type="match status" value="1"/>
</dbReference>
<feature type="compositionally biased region" description="Low complexity" evidence="28">
    <location>
        <begin position="844"/>
        <end position="877"/>
    </location>
</feature>
<evidence type="ECO:0000259" key="30">
    <source>
        <dbReference type="PROSITE" id="PS50038"/>
    </source>
</evidence>
<reference evidence="34" key="1">
    <citation type="submission" date="2022-11" db="UniProtKB">
        <authorList>
            <consortium name="WormBaseParasite"/>
        </authorList>
    </citation>
    <scope>IDENTIFICATION</scope>
</reference>
<evidence type="ECO:0000256" key="9">
    <source>
        <dbReference type="ARBA" id="ARBA00022741"/>
    </source>
</evidence>
<dbReference type="InterPro" id="IPR013098">
    <property type="entry name" value="Ig_I-set"/>
</dbReference>
<keyword evidence="15" id="KW-0472">Membrane</keyword>
<dbReference type="PROSITE" id="PS50038">
    <property type="entry name" value="FZ"/>
    <property type="match status" value="1"/>
</dbReference>
<dbReference type="Gene3D" id="3.30.200.20">
    <property type="entry name" value="Phosphorylase Kinase, domain 1"/>
    <property type="match status" value="1"/>
</dbReference>
<evidence type="ECO:0000256" key="15">
    <source>
        <dbReference type="ARBA" id="ARBA00023136"/>
    </source>
</evidence>
<keyword evidence="20" id="KW-0393">Immunoglobulin domain</keyword>
<dbReference type="InterPro" id="IPR018056">
    <property type="entry name" value="Kringle_CS"/>
</dbReference>
<dbReference type="GO" id="GO:0043235">
    <property type="term" value="C:receptor complex"/>
    <property type="evidence" value="ECO:0007669"/>
    <property type="project" value="TreeGrafter"/>
</dbReference>
<evidence type="ECO:0000256" key="4">
    <source>
        <dbReference type="ARBA" id="ARBA00022572"/>
    </source>
</evidence>
<dbReference type="InterPro" id="IPR036790">
    <property type="entry name" value="Frizzled_dom_sf"/>
</dbReference>
<keyword evidence="25" id="KW-0460">Magnesium</keyword>
<dbReference type="Gene3D" id="1.10.2000.10">
    <property type="entry name" value="Frizzled cysteine-rich domain"/>
    <property type="match status" value="1"/>
</dbReference>
<dbReference type="GO" id="GO:0017147">
    <property type="term" value="F:Wnt-protein binding"/>
    <property type="evidence" value="ECO:0007669"/>
    <property type="project" value="TreeGrafter"/>
</dbReference>
<keyword evidence="7" id="KW-0732">Signal</keyword>
<comment type="catalytic activity">
    <reaction evidence="22">
        <text>L-tyrosyl-[protein] + ATP = O-phospho-L-tyrosyl-[protein] + ADP + H(+)</text>
        <dbReference type="Rhea" id="RHEA:10596"/>
        <dbReference type="Rhea" id="RHEA-COMP:10136"/>
        <dbReference type="Rhea" id="RHEA-COMP:20101"/>
        <dbReference type="ChEBI" id="CHEBI:15378"/>
        <dbReference type="ChEBI" id="CHEBI:30616"/>
        <dbReference type="ChEBI" id="CHEBI:46858"/>
        <dbReference type="ChEBI" id="CHEBI:61978"/>
        <dbReference type="ChEBI" id="CHEBI:456216"/>
        <dbReference type="EC" id="2.7.10.1"/>
    </reaction>
</comment>
<keyword evidence="12" id="KW-0130">Cell adhesion</keyword>
<evidence type="ECO:0000256" key="8">
    <source>
        <dbReference type="ARBA" id="ARBA00022737"/>
    </source>
</evidence>
<keyword evidence="11 24" id="KW-0067">ATP-binding</keyword>
<dbReference type="Gene3D" id="2.60.40.10">
    <property type="entry name" value="Immunoglobulins"/>
    <property type="match status" value="1"/>
</dbReference>
<evidence type="ECO:0000256" key="5">
    <source>
        <dbReference type="ARBA" id="ARBA00022679"/>
    </source>
</evidence>